<evidence type="ECO:0000313" key="2">
    <source>
        <dbReference type="EMBL" id="RRT80372.1"/>
    </source>
</evidence>
<gene>
    <name evidence="2" type="ORF">B296_00004292</name>
</gene>
<dbReference type="Proteomes" id="UP000287651">
    <property type="component" value="Unassembled WGS sequence"/>
</dbReference>
<evidence type="ECO:0000256" key="1">
    <source>
        <dbReference type="SAM" id="Phobius"/>
    </source>
</evidence>
<evidence type="ECO:0000313" key="3">
    <source>
        <dbReference type="Proteomes" id="UP000287651"/>
    </source>
</evidence>
<protein>
    <submittedName>
        <fullName evidence="2">Uncharacterized protein</fullName>
    </submittedName>
</protein>
<organism evidence="2 3">
    <name type="scientific">Ensete ventricosum</name>
    <name type="common">Abyssinian banana</name>
    <name type="synonym">Musa ensete</name>
    <dbReference type="NCBI Taxonomy" id="4639"/>
    <lineage>
        <taxon>Eukaryota</taxon>
        <taxon>Viridiplantae</taxon>
        <taxon>Streptophyta</taxon>
        <taxon>Embryophyta</taxon>
        <taxon>Tracheophyta</taxon>
        <taxon>Spermatophyta</taxon>
        <taxon>Magnoliopsida</taxon>
        <taxon>Liliopsida</taxon>
        <taxon>Zingiberales</taxon>
        <taxon>Musaceae</taxon>
        <taxon>Ensete</taxon>
    </lineage>
</organism>
<feature type="transmembrane region" description="Helical" evidence="1">
    <location>
        <begin position="7"/>
        <end position="33"/>
    </location>
</feature>
<dbReference type="AlphaFoldDB" id="A0A427AVU1"/>
<feature type="transmembrane region" description="Helical" evidence="1">
    <location>
        <begin position="45"/>
        <end position="65"/>
    </location>
</feature>
<keyword evidence="1" id="KW-1133">Transmembrane helix</keyword>
<dbReference type="EMBL" id="AMZH03001159">
    <property type="protein sequence ID" value="RRT80372.1"/>
    <property type="molecule type" value="Genomic_DNA"/>
</dbReference>
<keyword evidence="1" id="KW-0812">Transmembrane</keyword>
<sequence>MNRSNGWLWYLLRVLIVLKVLRVLIVLKVLFVLRFFNGFDYEKPPFLATMFAAPGFVAILSFGLISIGDRPSQNAIGVPSSKVFGTRLKKSDPFLFGKRDGYKLK</sequence>
<proteinExistence type="predicted"/>
<reference evidence="2 3" key="1">
    <citation type="journal article" date="2014" name="Agronomy (Basel)">
        <title>A Draft Genome Sequence for Ensete ventricosum, the Drought-Tolerant Tree Against Hunger.</title>
        <authorList>
            <person name="Harrison J."/>
            <person name="Moore K.A."/>
            <person name="Paszkiewicz K."/>
            <person name="Jones T."/>
            <person name="Grant M."/>
            <person name="Ambacheew D."/>
            <person name="Muzemil S."/>
            <person name="Studholme D.J."/>
        </authorList>
    </citation>
    <scope>NUCLEOTIDE SEQUENCE [LARGE SCALE GENOMIC DNA]</scope>
</reference>
<name>A0A427AVU1_ENSVE</name>
<keyword evidence="1" id="KW-0472">Membrane</keyword>
<accession>A0A427AVU1</accession>
<comment type="caution">
    <text evidence="2">The sequence shown here is derived from an EMBL/GenBank/DDBJ whole genome shotgun (WGS) entry which is preliminary data.</text>
</comment>